<dbReference type="STRING" id="1227457.C451_09505"/>
<reference evidence="2 3" key="1">
    <citation type="journal article" date="2014" name="PLoS Genet.">
        <title>Phylogenetically driven sequencing of extremely halophilic archaea reveals strategies for static and dynamic osmo-response.</title>
        <authorList>
            <person name="Becker E.A."/>
            <person name="Seitzer P.M."/>
            <person name="Tritt A."/>
            <person name="Larsen D."/>
            <person name="Krusor M."/>
            <person name="Yao A.I."/>
            <person name="Wu D."/>
            <person name="Madern D."/>
            <person name="Eisen J.A."/>
            <person name="Darling A.E."/>
            <person name="Facciotti M.T."/>
        </authorList>
    </citation>
    <scope>NUCLEOTIDE SEQUENCE [LARGE SCALE GENOMIC DNA]</scope>
    <source>
        <strain evidence="2 3">JCM 13552</strain>
    </source>
</reference>
<evidence type="ECO:0000313" key="3">
    <source>
        <dbReference type="Proteomes" id="UP000011680"/>
    </source>
</evidence>
<dbReference type="EMBL" id="AOMF01000151">
    <property type="protein sequence ID" value="EMA53612.1"/>
    <property type="molecule type" value="Genomic_DNA"/>
</dbReference>
<dbReference type="PATRIC" id="fig|1227457.3.peg.1760"/>
<comment type="caution">
    <text evidence="2">The sequence shown here is derived from an EMBL/GenBank/DDBJ whole genome shotgun (WGS) entry which is preliminary data.</text>
</comment>
<dbReference type="OrthoDB" id="6744at2157"/>
<protein>
    <submittedName>
        <fullName evidence="2">Quinoprotein glucose dehydrogenase</fullName>
    </submittedName>
</protein>
<keyword evidence="3" id="KW-1185">Reference proteome</keyword>
<dbReference type="PANTHER" id="PTHR19328">
    <property type="entry name" value="HEDGEHOG-INTERACTING PROTEIN"/>
    <property type="match status" value="1"/>
</dbReference>
<evidence type="ECO:0000313" key="2">
    <source>
        <dbReference type="EMBL" id="EMA53612.1"/>
    </source>
</evidence>
<dbReference type="InterPro" id="IPR012938">
    <property type="entry name" value="Glc/Sorbosone_DH"/>
</dbReference>
<dbReference type="PANTHER" id="PTHR19328:SF75">
    <property type="entry name" value="ALDOSE SUGAR DEHYDROGENASE YLII"/>
    <property type="match status" value="1"/>
</dbReference>
<dbReference type="Gene3D" id="2.120.10.30">
    <property type="entry name" value="TolB, C-terminal domain"/>
    <property type="match status" value="1"/>
</dbReference>
<organism evidence="2 3">
    <name type="scientific">Halococcus thailandensis JCM 13552</name>
    <dbReference type="NCBI Taxonomy" id="1227457"/>
    <lineage>
        <taxon>Archaea</taxon>
        <taxon>Methanobacteriati</taxon>
        <taxon>Methanobacteriota</taxon>
        <taxon>Stenosarchaea group</taxon>
        <taxon>Halobacteria</taxon>
        <taxon>Halobacteriales</taxon>
        <taxon>Halococcaceae</taxon>
        <taxon>Halococcus</taxon>
    </lineage>
</organism>
<gene>
    <name evidence="2" type="ORF">C451_09505</name>
</gene>
<dbReference type="RefSeq" id="WP_007739958.1">
    <property type="nucleotide sequence ID" value="NZ_AOMF01000151.1"/>
</dbReference>
<feature type="domain" description="Glucose/Sorbosone dehydrogenase" evidence="1">
    <location>
        <begin position="62"/>
        <end position="311"/>
    </location>
</feature>
<dbReference type="Proteomes" id="UP000011680">
    <property type="component" value="Unassembled WGS sequence"/>
</dbReference>
<dbReference type="PROSITE" id="PS51318">
    <property type="entry name" value="TAT"/>
    <property type="match status" value="1"/>
</dbReference>
<dbReference type="Pfam" id="PF07995">
    <property type="entry name" value="GSDH"/>
    <property type="match status" value="1"/>
</dbReference>
<dbReference type="SUPFAM" id="SSF50952">
    <property type="entry name" value="Soluble quinoprotein glucose dehydrogenase"/>
    <property type="match status" value="1"/>
</dbReference>
<dbReference type="InterPro" id="IPR011041">
    <property type="entry name" value="Quinoprot_gluc/sorb_DH_b-prop"/>
</dbReference>
<accession>M0N6R5</accession>
<sequence length="500" mass="52827">MDDTADPTDRPVPRRRFLGLAGAAAVPFVAGGNARATPQPQQTPPVPRGPTIGLDTVAGGFEQPIDFAPEPGGDRRFVLERTGQMYTVESNAQGNPFLDISDRTTPVEGEQGLLGLAFHPNFQKNGTFYLRYSAPPTDATPDPYSHTAVLSEFQATDDLSSGRPGTERRLLEVPEPQSNHNAGAVTFGPDGYLYVSFGDGGAAHDAGTGHVQDWYGALDGGNGQDVTENFLGSMLRIDVDSRTGDKPYGIPDDNPLVGEEGLDEHFAWGLRNPWRMGFSDGDLYVADVGQDRYEEVNIVEKGENYGWNVREGTHCFSPNGDIDSCPTETPGDVRGGERLVGPIIEYPHTRNDEPIGSSVIGGYISKGDVDALDGQYVFGDYSIRAGKPQGSLFVADPSQDGLRSFEKLRIAGANNGELNAHLIAIGRDGDGELYALTAGGDLGGGVHRLVSAANARNGAATTSEGNRTNATGTSSTDGPGFGVFAALAGLAAVGARVLDR</sequence>
<dbReference type="eggNOG" id="arCOG02796">
    <property type="taxonomic scope" value="Archaea"/>
</dbReference>
<dbReference type="InterPro" id="IPR011042">
    <property type="entry name" value="6-blade_b-propeller_TolB-like"/>
</dbReference>
<evidence type="ECO:0000259" key="1">
    <source>
        <dbReference type="Pfam" id="PF07995"/>
    </source>
</evidence>
<dbReference type="AlphaFoldDB" id="M0N6R5"/>
<proteinExistence type="predicted"/>
<name>M0N6R5_9EURY</name>
<dbReference type="InterPro" id="IPR006311">
    <property type="entry name" value="TAT_signal"/>
</dbReference>